<sequence>AAAVPTPEKTAAVPCGQTPIAPNLNKANTKIVGGDVAVPYSWPWQVVWCVNSWLSSKACLLDCGGSVVAPGWVVTAGHCVYDDMNPNNYKVKAGVFDEAKSDEDAEQVVTVKAIHLHPQYNARLTSYDIALIELTTPLTFGDHIQPVCLPKTDDAALAYPGDLWVTGWGNKKESGTISLQLRQADVPIVDVATCEQEYPRKIDEKVEFCAGREGVNSCQGDSGGPVVAKAASGSWFQYGIVSWGRGCAEKGEAGVYSRVSAYCDWIKNTTSSEVQCQD</sequence>
<feature type="non-terminal residue" evidence="7">
    <location>
        <position position="1"/>
    </location>
</feature>
<dbReference type="PROSITE" id="PS00134">
    <property type="entry name" value="TRYPSIN_HIS"/>
    <property type="match status" value="1"/>
</dbReference>
<dbReference type="AlphaFoldDB" id="A0AAN5HZH3"/>
<feature type="non-terminal residue" evidence="7">
    <location>
        <position position="278"/>
    </location>
</feature>
<keyword evidence="4" id="KW-1015">Disulfide bond</keyword>
<keyword evidence="1 5" id="KW-0645">Protease</keyword>
<dbReference type="Pfam" id="PF00089">
    <property type="entry name" value="Trypsin"/>
    <property type="match status" value="1"/>
</dbReference>
<dbReference type="PROSITE" id="PS50240">
    <property type="entry name" value="TRYPSIN_DOM"/>
    <property type="match status" value="1"/>
</dbReference>
<dbReference type="InterPro" id="IPR033116">
    <property type="entry name" value="TRYPSIN_SER"/>
</dbReference>
<dbReference type="PRINTS" id="PR00722">
    <property type="entry name" value="CHYMOTRYPSIN"/>
</dbReference>
<dbReference type="PROSITE" id="PS00135">
    <property type="entry name" value="TRYPSIN_SER"/>
    <property type="match status" value="1"/>
</dbReference>
<dbReference type="GO" id="GO:0004252">
    <property type="term" value="F:serine-type endopeptidase activity"/>
    <property type="evidence" value="ECO:0007669"/>
    <property type="project" value="InterPro"/>
</dbReference>
<dbReference type="EMBL" id="BTRK01000004">
    <property type="protein sequence ID" value="GMR46439.1"/>
    <property type="molecule type" value="Genomic_DNA"/>
</dbReference>
<dbReference type="InterPro" id="IPR001314">
    <property type="entry name" value="Peptidase_S1A"/>
</dbReference>
<dbReference type="CDD" id="cd00190">
    <property type="entry name" value="Tryp_SPc"/>
    <property type="match status" value="1"/>
</dbReference>
<dbReference type="PANTHER" id="PTHR24252">
    <property type="entry name" value="ACROSIN-RELATED"/>
    <property type="match status" value="1"/>
</dbReference>
<dbReference type="InterPro" id="IPR018114">
    <property type="entry name" value="TRYPSIN_HIS"/>
</dbReference>
<keyword evidence="8" id="KW-1185">Reference proteome</keyword>
<dbReference type="GO" id="GO:0006508">
    <property type="term" value="P:proteolysis"/>
    <property type="evidence" value="ECO:0007669"/>
    <property type="project" value="UniProtKB-KW"/>
</dbReference>
<dbReference type="SMART" id="SM00020">
    <property type="entry name" value="Tryp_SPc"/>
    <property type="match status" value="1"/>
</dbReference>
<organism evidence="7 8">
    <name type="scientific">Pristionchus mayeri</name>
    <dbReference type="NCBI Taxonomy" id="1317129"/>
    <lineage>
        <taxon>Eukaryota</taxon>
        <taxon>Metazoa</taxon>
        <taxon>Ecdysozoa</taxon>
        <taxon>Nematoda</taxon>
        <taxon>Chromadorea</taxon>
        <taxon>Rhabditida</taxon>
        <taxon>Rhabditina</taxon>
        <taxon>Diplogasteromorpha</taxon>
        <taxon>Diplogasteroidea</taxon>
        <taxon>Neodiplogasteridae</taxon>
        <taxon>Pristionchus</taxon>
    </lineage>
</organism>
<evidence type="ECO:0000259" key="6">
    <source>
        <dbReference type="PROSITE" id="PS50240"/>
    </source>
</evidence>
<evidence type="ECO:0000256" key="2">
    <source>
        <dbReference type="ARBA" id="ARBA00022801"/>
    </source>
</evidence>
<evidence type="ECO:0000313" key="8">
    <source>
        <dbReference type="Proteomes" id="UP001328107"/>
    </source>
</evidence>
<dbReference type="SUPFAM" id="SSF50494">
    <property type="entry name" value="Trypsin-like serine proteases"/>
    <property type="match status" value="1"/>
</dbReference>
<reference evidence="8" key="1">
    <citation type="submission" date="2022-10" db="EMBL/GenBank/DDBJ databases">
        <title>Genome assembly of Pristionchus species.</title>
        <authorList>
            <person name="Yoshida K."/>
            <person name="Sommer R.J."/>
        </authorList>
    </citation>
    <scope>NUCLEOTIDE SEQUENCE [LARGE SCALE GENOMIC DNA]</scope>
    <source>
        <strain evidence="8">RS5460</strain>
    </source>
</reference>
<evidence type="ECO:0000256" key="4">
    <source>
        <dbReference type="ARBA" id="ARBA00023157"/>
    </source>
</evidence>
<protein>
    <recommendedName>
        <fullName evidence="6">Peptidase S1 domain-containing protein</fullName>
    </recommendedName>
</protein>
<evidence type="ECO:0000256" key="1">
    <source>
        <dbReference type="ARBA" id="ARBA00022670"/>
    </source>
</evidence>
<dbReference type="FunFam" id="2.40.10.10:FF:000003">
    <property type="entry name" value="Transmembrane serine protease 3"/>
    <property type="match status" value="1"/>
</dbReference>
<evidence type="ECO:0000256" key="5">
    <source>
        <dbReference type="RuleBase" id="RU363034"/>
    </source>
</evidence>
<comment type="caution">
    <text evidence="7">The sequence shown here is derived from an EMBL/GenBank/DDBJ whole genome shotgun (WGS) entry which is preliminary data.</text>
</comment>
<dbReference type="InterPro" id="IPR009003">
    <property type="entry name" value="Peptidase_S1_PA"/>
</dbReference>
<evidence type="ECO:0000256" key="3">
    <source>
        <dbReference type="ARBA" id="ARBA00022825"/>
    </source>
</evidence>
<keyword evidence="3 5" id="KW-0720">Serine protease</keyword>
<name>A0AAN5HZH3_9BILA</name>
<dbReference type="InterPro" id="IPR001254">
    <property type="entry name" value="Trypsin_dom"/>
</dbReference>
<feature type="domain" description="Peptidase S1" evidence="6">
    <location>
        <begin position="31"/>
        <end position="271"/>
    </location>
</feature>
<gene>
    <name evidence="7" type="ORF">PMAYCL1PPCAC_16634</name>
</gene>
<dbReference type="Gene3D" id="2.40.10.10">
    <property type="entry name" value="Trypsin-like serine proteases"/>
    <property type="match status" value="1"/>
</dbReference>
<dbReference type="InterPro" id="IPR043504">
    <property type="entry name" value="Peptidase_S1_PA_chymotrypsin"/>
</dbReference>
<keyword evidence="2 5" id="KW-0378">Hydrolase</keyword>
<evidence type="ECO:0000313" key="7">
    <source>
        <dbReference type="EMBL" id="GMR46439.1"/>
    </source>
</evidence>
<proteinExistence type="predicted"/>
<dbReference type="Proteomes" id="UP001328107">
    <property type="component" value="Unassembled WGS sequence"/>
</dbReference>
<dbReference type="PANTHER" id="PTHR24252:SF7">
    <property type="entry name" value="HYALIN"/>
    <property type="match status" value="1"/>
</dbReference>
<accession>A0AAN5HZH3</accession>